<comment type="caution">
    <text evidence="1">The sequence shown here is derived from an EMBL/GenBank/DDBJ whole genome shotgun (WGS) entry which is preliminary data.</text>
</comment>
<proteinExistence type="predicted"/>
<keyword evidence="2" id="KW-1185">Reference proteome</keyword>
<name>A0A0C2MIV3_THEKT</name>
<protein>
    <submittedName>
        <fullName evidence="1">Uncharacterized protein</fullName>
    </submittedName>
</protein>
<organism evidence="1 2">
    <name type="scientific">Thelohanellus kitauei</name>
    <name type="common">Myxosporean</name>
    <dbReference type="NCBI Taxonomy" id="669202"/>
    <lineage>
        <taxon>Eukaryota</taxon>
        <taxon>Metazoa</taxon>
        <taxon>Cnidaria</taxon>
        <taxon>Myxozoa</taxon>
        <taxon>Myxosporea</taxon>
        <taxon>Bivalvulida</taxon>
        <taxon>Platysporina</taxon>
        <taxon>Myxobolidae</taxon>
        <taxon>Thelohanellus</taxon>
    </lineage>
</organism>
<dbReference type="EMBL" id="JWZT01005328">
    <property type="protein sequence ID" value="KII61561.1"/>
    <property type="molecule type" value="Genomic_DNA"/>
</dbReference>
<gene>
    <name evidence="1" type="ORF">RF11_03450</name>
</gene>
<dbReference type="OrthoDB" id="10653563at2759"/>
<reference evidence="1 2" key="1">
    <citation type="journal article" date="2014" name="Genome Biol. Evol.">
        <title>The genome of the myxosporean Thelohanellus kitauei shows adaptations to nutrient acquisition within its fish host.</title>
        <authorList>
            <person name="Yang Y."/>
            <person name="Xiong J."/>
            <person name="Zhou Z."/>
            <person name="Huo F."/>
            <person name="Miao W."/>
            <person name="Ran C."/>
            <person name="Liu Y."/>
            <person name="Zhang J."/>
            <person name="Feng J."/>
            <person name="Wang M."/>
            <person name="Wang M."/>
            <person name="Wang L."/>
            <person name="Yao B."/>
        </authorList>
    </citation>
    <scope>NUCLEOTIDE SEQUENCE [LARGE SCALE GENOMIC DNA]</scope>
    <source>
        <strain evidence="1">Wuqing</strain>
    </source>
</reference>
<evidence type="ECO:0000313" key="2">
    <source>
        <dbReference type="Proteomes" id="UP000031668"/>
    </source>
</evidence>
<dbReference type="Proteomes" id="UP000031668">
    <property type="component" value="Unassembled WGS sequence"/>
</dbReference>
<dbReference type="AlphaFoldDB" id="A0A0C2MIV3"/>
<evidence type="ECO:0000313" key="1">
    <source>
        <dbReference type="EMBL" id="KII61561.1"/>
    </source>
</evidence>
<accession>A0A0C2MIV3</accession>
<sequence>MPISLLIHRILVPYRRSFHNLLSNKVHLKLNRRVMPENLGFLLGENINLKNLQWISEDDNYLCGSVPDFQTFHDLAKTSVMQNSHCIAKFDSIPNFDTALVMPLMFNVYPTTTVSELKNFISEHISYRHMTVIDNKISLTLSSNQDAEDFFFVNCKFTNFPGRIERVYYDYVKDKNYIRTPNALTAGIKYDKSYYDLLVNIVNSSRYGYVFKYLKGSDIEVYFKEFTSYIFMLETKVVINSFHVPFNPLYVDYKKNINLNDIFSTENPNSHNGYSESFDCIHREISPLKISISEITPECLNSNKVIVKSIENLPVGDLDFIQNKDSFIKPTFTIFTRNLPELIKISRDNLQEPRIDKTLSHHIVSPYQMTMKIMP</sequence>